<protein>
    <submittedName>
        <fullName evidence="1">Uncharacterized protein</fullName>
    </submittedName>
</protein>
<reference evidence="1 2" key="2">
    <citation type="journal article" date="2019" name="G3 (Bethesda)">
        <title>Hybrid Assembly of the Genome of the Entomopathogenic Nematode Steinernema carpocapsae Identifies the X-Chromosome.</title>
        <authorList>
            <person name="Serra L."/>
            <person name="Macchietto M."/>
            <person name="Macias-Munoz A."/>
            <person name="McGill C.J."/>
            <person name="Rodriguez I.M."/>
            <person name="Rodriguez B."/>
            <person name="Murad R."/>
            <person name="Mortazavi A."/>
        </authorList>
    </citation>
    <scope>NUCLEOTIDE SEQUENCE [LARGE SCALE GENOMIC DNA]</scope>
    <source>
        <strain evidence="1 2">ALL</strain>
    </source>
</reference>
<proteinExistence type="predicted"/>
<dbReference type="AlphaFoldDB" id="A0A4U5MER5"/>
<comment type="caution">
    <text evidence="1">The sequence shown here is derived from an EMBL/GenBank/DDBJ whole genome shotgun (WGS) entry which is preliminary data.</text>
</comment>
<evidence type="ECO:0000313" key="1">
    <source>
        <dbReference type="EMBL" id="TKR67686.1"/>
    </source>
</evidence>
<gene>
    <name evidence="1" type="ORF">L596_023799</name>
</gene>
<keyword evidence="2" id="KW-1185">Reference proteome</keyword>
<dbReference type="Proteomes" id="UP000298663">
    <property type="component" value="Unassembled WGS sequence"/>
</dbReference>
<dbReference type="EMBL" id="AZBU02000008">
    <property type="protein sequence ID" value="TKR67686.1"/>
    <property type="molecule type" value="Genomic_DNA"/>
</dbReference>
<sequence length="81" mass="9039">MPVLLLICDLALYISNSKNFVYAAHYASGIYAALLSVAFSSKERALHVLVWIYLFIRSEVSEGMLRALDSLSSFETQLLPP</sequence>
<organism evidence="1 2">
    <name type="scientific">Steinernema carpocapsae</name>
    <name type="common">Entomopathogenic nematode</name>
    <dbReference type="NCBI Taxonomy" id="34508"/>
    <lineage>
        <taxon>Eukaryota</taxon>
        <taxon>Metazoa</taxon>
        <taxon>Ecdysozoa</taxon>
        <taxon>Nematoda</taxon>
        <taxon>Chromadorea</taxon>
        <taxon>Rhabditida</taxon>
        <taxon>Tylenchina</taxon>
        <taxon>Panagrolaimomorpha</taxon>
        <taxon>Strongyloidoidea</taxon>
        <taxon>Steinernematidae</taxon>
        <taxon>Steinernema</taxon>
    </lineage>
</organism>
<evidence type="ECO:0000313" key="2">
    <source>
        <dbReference type="Proteomes" id="UP000298663"/>
    </source>
</evidence>
<reference evidence="1 2" key="1">
    <citation type="journal article" date="2015" name="Genome Biol.">
        <title>Comparative genomics of Steinernema reveals deeply conserved gene regulatory networks.</title>
        <authorList>
            <person name="Dillman A.R."/>
            <person name="Macchietto M."/>
            <person name="Porter C.F."/>
            <person name="Rogers A."/>
            <person name="Williams B."/>
            <person name="Antoshechkin I."/>
            <person name="Lee M.M."/>
            <person name="Goodwin Z."/>
            <person name="Lu X."/>
            <person name="Lewis E.E."/>
            <person name="Goodrich-Blair H."/>
            <person name="Stock S.P."/>
            <person name="Adams B.J."/>
            <person name="Sternberg P.W."/>
            <person name="Mortazavi A."/>
        </authorList>
    </citation>
    <scope>NUCLEOTIDE SEQUENCE [LARGE SCALE GENOMIC DNA]</scope>
    <source>
        <strain evidence="1 2">ALL</strain>
    </source>
</reference>
<accession>A0A4U5MER5</accession>
<name>A0A4U5MER5_STECR</name>